<protein>
    <submittedName>
        <fullName evidence="1">Uncharacterized protein</fullName>
    </submittedName>
</protein>
<organism evidence="1 2">
    <name type="scientific">Leucobacter denitrificans</name>
    <dbReference type="NCBI Taxonomy" id="683042"/>
    <lineage>
        <taxon>Bacteria</taxon>
        <taxon>Bacillati</taxon>
        <taxon>Actinomycetota</taxon>
        <taxon>Actinomycetes</taxon>
        <taxon>Micrococcales</taxon>
        <taxon>Microbacteriaceae</taxon>
        <taxon>Leucobacter</taxon>
    </lineage>
</organism>
<evidence type="ECO:0000313" key="2">
    <source>
        <dbReference type="Proteomes" id="UP000515934"/>
    </source>
</evidence>
<reference evidence="1 2" key="1">
    <citation type="submission" date="2020-08" db="EMBL/GenBank/DDBJ databases">
        <title>Genome sequence of Leucobacter denitrificans KACC 14055T.</title>
        <authorList>
            <person name="Hyun D.-W."/>
            <person name="Bae J.-W."/>
        </authorList>
    </citation>
    <scope>NUCLEOTIDE SEQUENCE [LARGE SCALE GENOMIC DNA]</scope>
    <source>
        <strain evidence="1 2">KACC 14055</strain>
    </source>
</reference>
<dbReference type="KEGG" id="ldn:H9L06_10350"/>
<dbReference type="RefSeq" id="WP_187555091.1">
    <property type="nucleotide sequence ID" value="NZ_CP060716.1"/>
</dbReference>
<name>A0A7G9S446_9MICO</name>
<dbReference type="AlphaFoldDB" id="A0A7G9S446"/>
<dbReference type="Proteomes" id="UP000515934">
    <property type="component" value="Chromosome"/>
</dbReference>
<gene>
    <name evidence="1" type="ORF">H9L06_10350</name>
</gene>
<keyword evidence="2" id="KW-1185">Reference proteome</keyword>
<dbReference type="EMBL" id="CP060716">
    <property type="protein sequence ID" value="QNN62621.1"/>
    <property type="molecule type" value="Genomic_DNA"/>
</dbReference>
<proteinExistence type="predicted"/>
<evidence type="ECO:0000313" key="1">
    <source>
        <dbReference type="EMBL" id="QNN62621.1"/>
    </source>
</evidence>
<accession>A0A7G9S446</accession>
<sequence>MEHADTYTAANDAIAAFMSSVKLSIAVLEGAASSAEESIRGVKQAAADLDDTLMRGVIPTSTEV</sequence>